<comment type="caution">
    <text evidence="1">The sequence shown here is derived from an EMBL/GenBank/DDBJ whole genome shotgun (WGS) entry which is preliminary data.</text>
</comment>
<protein>
    <submittedName>
        <fullName evidence="1">Uncharacterized protein</fullName>
    </submittedName>
</protein>
<sequence length="107" mass="12296">MRETNTSASTYARHYNRTWERLMKSQARFPLEEYGNRSVLTTWTISYGQVQRQSKEAAWLLKLWGFLDSGEVWYELIAAGVDLAAEMEVPGWLLAVAEDELAFGEAM</sequence>
<evidence type="ECO:0000313" key="1">
    <source>
        <dbReference type="EMBL" id="KAF2022639.1"/>
    </source>
</evidence>
<dbReference type="Proteomes" id="UP000799777">
    <property type="component" value="Unassembled WGS sequence"/>
</dbReference>
<proteinExistence type="predicted"/>
<dbReference type="AlphaFoldDB" id="A0A9P4GWA2"/>
<organism evidence="1 2">
    <name type="scientific">Setomelanomma holmii</name>
    <dbReference type="NCBI Taxonomy" id="210430"/>
    <lineage>
        <taxon>Eukaryota</taxon>
        <taxon>Fungi</taxon>
        <taxon>Dikarya</taxon>
        <taxon>Ascomycota</taxon>
        <taxon>Pezizomycotina</taxon>
        <taxon>Dothideomycetes</taxon>
        <taxon>Pleosporomycetidae</taxon>
        <taxon>Pleosporales</taxon>
        <taxon>Pleosporineae</taxon>
        <taxon>Phaeosphaeriaceae</taxon>
        <taxon>Setomelanomma</taxon>
    </lineage>
</organism>
<feature type="non-terminal residue" evidence="1">
    <location>
        <position position="107"/>
    </location>
</feature>
<accession>A0A9P4GWA2</accession>
<dbReference type="EMBL" id="ML978493">
    <property type="protein sequence ID" value="KAF2022639.1"/>
    <property type="molecule type" value="Genomic_DNA"/>
</dbReference>
<dbReference type="OrthoDB" id="3740171at2759"/>
<evidence type="ECO:0000313" key="2">
    <source>
        <dbReference type="Proteomes" id="UP000799777"/>
    </source>
</evidence>
<gene>
    <name evidence="1" type="ORF">EK21DRAFT_10345</name>
</gene>
<reference evidence="1" key="1">
    <citation type="journal article" date="2020" name="Stud. Mycol.">
        <title>101 Dothideomycetes genomes: a test case for predicting lifestyles and emergence of pathogens.</title>
        <authorList>
            <person name="Haridas S."/>
            <person name="Albert R."/>
            <person name="Binder M."/>
            <person name="Bloem J."/>
            <person name="Labutti K."/>
            <person name="Salamov A."/>
            <person name="Andreopoulos B."/>
            <person name="Baker S."/>
            <person name="Barry K."/>
            <person name="Bills G."/>
            <person name="Bluhm B."/>
            <person name="Cannon C."/>
            <person name="Castanera R."/>
            <person name="Culley D."/>
            <person name="Daum C."/>
            <person name="Ezra D."/>
            <person name="Gonzalez J."/>
            <person name="Henrissat B."/>
            <person name="Kuo A."/>
            <person name="Liang C."/>
            <person name="Lipzen A."/>
            <person name="Lutzoni F."/>
            <person name="Magnuson J."/>
            <person name="Mondo S."/>
            <person name="Nolan M."/>
            <person name="Ohm R."/>
            <person name="Pangilinan J."/>
            <person name="Park H.-J."/>
            <person name="Ramirez L."/>
            <person name="Alfaro M."/>
            <person name="Sun H."/>
            <person name="Tritt A."/>
            <person name="Yoshinaga Y."/>
            <person name="Zwiers L.-H."/>
            <person name="Turgeon B."/>
            <person name="Goodwin S."/>
            <person name="Spatafora J."/>
            <person name="Crous P."/>
            <person name="Grigoriev I."/>
        </authorList>
    </citation>
    <scope>NUCLEOTIDE SEQUENCE</scope>
    <source>
        <strain evidence="1">CBS 110217</strain>
    </source>
</reference>
<keyword evidence="2" id="KW-1185">Reference proteome</keyword>
<name>A0A9P4GWA2_9PLEO</name>